<protein>
    <submittedName>
        <fullName evidence="4">Secreted protein</fullName>
    </submittedName>
</protein>
<proteinExistence type="predicted"/>
<dbReference type="AlphaFoldDB" id="A0A915JNS4"/>
<organism evidence="3 4">
    <name type="scientific">Romanomermis culicivorax</name>
    <name type="common">Nematode worm</name>
    <dbReference type="NCBI Taxonomy" id="13658"/>
    <lineage>
        <taxon>Eukaryota</taxon>
        <taxon>Metazoa</taxon>
        <taxon>Ecdysozoa</taxon>
        <taxon>Nematoda</taxon>
        <taxon>Enoplea</taxon>
        <taxon>Dorylaimia</taxon>
        <taxon>Mermithida</taxon>
        <taxon>Mermithoidea</taxon>
        <taxon>Mermithidae</taxon>
        <taxon>Romanomermis</taxon>
    </lineage>
</organism>
<dbReference type="WBParaSite" id="nRc.2.0.1.t27855-RA">
    <property type="protein sequence ID" value="nRc.2.0.1.t27855-RA"/>
    <property type="gene ID" value="nRc.2.0.1.g27855"/>
</dbReference>
<accession>A0A915JNS4</accession>
<name>A0A915JNS4_ROMCU</name>
<dbReference type="Proteomes" id="UP000887565">
    <property type="component" value="Unplaced"/>
</dbReference>
<sequence>MMPPFYKSVGAVLFLVLFVFDTTSINIANAAVPNPKTSPSTYEEDCYQLKKWADFLRTKIDPTLLDYALYQCKLVTEDQAPRSSSGTFYDDFDYGRQIET</sequence>
<evidence type="ECO:0000313" key="4">
    <source>
        <dbReference type="WBParaSite" id="nRc.2.0.1.t27855-RA"/>
    </source>
</evidence>
<evidence type="ECO:0000313" key="3">
    <source>
        <dbReference type="Proteomes" id="UP000887565"/>
    </source>
</evidence>
<feature type="region of interest" description="Disordered" evidence="1">
    <location>
        <begin position="80"/>
        <end position="100"/>
    </location>
</feature>
<keyword evidence="3" id="KW-1185">Reference proteome</keyword>
<feature type="chain" id="PRO_5037892549" evidence="2">
    <location>
        <begin position="25"/>
        <end position="100"/>
    </location>
</feature>
<reference evidence="4" key="1">
    <citation type="submission" date="2022-11" db="UniProtKB">
        <authorList>
            <consortium name="WormBaseParasite"/>
        </authorList>
    </citation>
    <scope>IDENTIFICATION</scope>
</reference>
<evidence type="ECO:0000256" key="2">
    <source>
        <dbReference type="SAM" id="SignalP"/>
    </source>
</evidence>
<keyword evidence="2" id="KW-0732">Signal</keyword>
<evidence type="ECO:0000256" key="1">
    <source>
        <dbReference type="SAM" id="MobiDB-lite"/>
    </source>
</evidence>
<feature type="signal peptide" evidence="2">
    <location>
        <begin position="1"/>
        <end position="24"/>
    </location>
</feature>